<dbReference type="VEuPathDB" id="FungiDB:PPTG_06771"/>
<dbReference type="RefSeq" id="XP_008899061.1">
    <property type="nucleotide sequence ID" value="XM_008900813.1"/>
</dbReference>
<protein>
    <recommendedName>
        <fullName evidence="2">DUF7869 domain-containing protein</fullName>
    </recommendedName>
</protein>
<name>W2QT97_PHYN3</name>
<dbReference type="OMA" id="KEPNDEP"/>
<evidence type="ECO:0000259" key="2">
    <source>
        <dbReference type="Pfam" id="PF25273"/>
    </source>
</evidence>
<proteinExistence type="predicted"/>
<dbReference type="STRING" id="761204.W2QT97"/>
<dbReference type="EMBL" id="KI669570">
    <property type="protein sequence ID" value="ETN15505.1"/>
    <property type="molecule type" value="Genomic_DNA"/>
</dbReference>
<accession>W2QT97</accession>
<feature type="compositionally biased region" description="Basic and acidic residues" evidence="1">
    <location>
        <begin position="675"/>
        <end position="684"/>
    </location>
</feature>
<dbReference type="PANTHER" id="PTHR34415">
    <property type="entry name" value="INTEGRASE CATALYTIC DOMAIN-CONTAINING PROTEIN"/>
    <property type="match status" value="1"/>
</dbReference>
<feature type="region of interest" description="Disordered" evidence="1">
    <location>
        <begin position="1"/>
        <end position="83"/>
    </location>
</feature>
<dbReference type="PANTHER" id="PTHR34415:SF1">
    <property type="entry name" value="INTEGRASE CATALYTIC DOMAIN-CONTAINING PROTEIN"/>
    <property type="match status" value="1"/>
</dbReference>
<reference evidence="4" key="1">
    <citation type="submission" date="2011-12" db="EMBL/GenBank/DDBJ databases">
        <authorList>
            <consortium name="The Broad Institute Genome Sequencing Platform"/>
            <person name="Russ C."/>
            <person name="Tyler B."/>
            <person name="Panabieres F."/>
            <person name="Shan W."/>
            <person name="Tripathy S."/>
            <person name="Grunwald N."/>
            <person name="Machado M."/>
            <person name="Young S.K."/>
            <person name="Zeng Q."/>
            <person name="Gargeya S."/>
            <person name="Fitzgerald M."/>
            <person name="Haas B."/>
            <person name="Abouelleil A."/>
            <person name="Alvarado L."/>
            <person name="Arachchi H.M."/>
            <person name="Berlin A."/>
            <person name="Chapman S.B."/>
            <person name="Gearin G."/>
            <person name="Goldberg J."/>
            <person name="Griggs A."/>
            <person name="Gujja S."/>
            <person name="Hansen M."/>
            <person name="Heiman D."/>
            <person name="Howarth C."/>
            <person name="Larimer J."/>
            <person name="Lui A."/>
            <person name="MacDonald P.J.P."/>
            <person name="McCowen C."/>
            <person name="Montmayeur A."/>
            <person name="Murphy C."/>
            <person name="Neiman D."/>
            <person name="Pearson M."/>
            <person name="Priest M."/>
            <person name="Roberts A."/>
            <person name="Saif S."/>
            <person name="Shea T."/>
            <person name="Sisk P."/>
            <person name="Stolte C."/>
            <person name="Sykes S."/>
            <person name="Wortman J."/>
            <person name="Nusbaum C."/>
            <person name="Birren B."/>
        </authorList>
    </citation>
    <scope>NUCLEOTIDE SEQUENCE [LARGE SCALE GENOMIC DNA]</scope>
    <source>
        <strain evidence="4">INRA-310</strain>
    </source>
</reference>
<organism evidence="3 4">
    <name type="scientific">Phytophthora nicotianae (strain INRA-310)</name>
    <name type="common">Phytophthora parasitica</name>
    <dbReference type="NCBI Taxonomy" id="761204"/>
    <lineage>
        <taxon>Eukaryota</taxon>
        <taxon>Sar</taxon>
        <taxon>Stramenopiles</taxon>
        <taxon>Oomycota</taxon>
        <taxon>Peronosporomycetes</taxon>
        <taxon>Peronosporales</taxon>
        <taxon>Peronosporaceae</taxon>
        <taxon>Phytophthora</taxon>
    </lineage>
</organism>
<feature type="compositionally biased region" description="Acidic residues" evidence="1">
    <location>
        <begin position="47"/>
        <end position="57"/>
    </location>
</feature>
<dbReference type="AlphaFoldDB" id="W2QT97"/>
<dbReference type="Pfam" id="PF25273">
    <property type="entry name" value="DUF7869"/>
    <property type="match status" value="1"/>
</dbReference>
<gene>
    <name evidence="3" type="ORF">PPTG_06771</name>
</gene>
<feature type="domain" description="DUF7869" evidence="2">
    <location>
        <begin position="423"/>
        <end position="567"/>
    </location>
</feature>
<dbReference type="Proteomes" id="UP000018817">
    <property type="component" value="Unassembled WGS sequence"/>
</dbReference>
<dbReference type="GeneID" id="20176714"/>
<reference evidence="3 4" key="2">
    <citation type="submission" date="2013-11" db="EMBL/GenBank/DDBJ databases">
        <title>The Genome Sequence of Phytophthora parasitica INRA-310.</title>
        <authorList>
            <consortium name="The Broad Institute Genomics Platform"/>
            <person name="Russ C."/>
            <person name="Tyler B."/>
            <person name="Panabieres F."/>
            <person name="Shan W."/>
            <person name="Tripathy S."/>
            <person name="Grunwald N."/>
            <person name="Machado M."/>
            <person name="Johnson C.S."/>
            <person name="Arredondo F."/>
            <person name="Hong C."/>
            <person name="Coffey M."/>
            <person name="Young S.K."/>
            <person name="Zeng Q."/>
            <person name="Gargeya S."/>
            <person name="Fitzgerald M."/>
            <person name="Abouelleil A."/>
            <person name="Alvarado L."/>
            <person name="Chapman S.B."/>
            <person name="Gainer-Dewar J."/>
            <person name="Goldberg J."/>
            <person name="Griggs A."/>
            <person name="Gujja S."/>
            <person name="Hansen M."/>
            <person name="Howarth C."/>
            <person name="Imamovic A."/>
            <person name="Ireland A."/>
            <person name="Larimer J."/>
            <person name="McCowan C."/>
            <person name="Murphy C."/>
            <person name="Pearson M."/>
            <person name="Poon T.W."/>
            <person name="Priest M."/>
            <person name="Roberts A."/>
            <person name="Saif S."/>
            <person name="Shea T."/>
            <person name="Sykes S."/>
            <person name="Wortman J."/>
            <person name="Nusbaum C."/>
            <person name="Birren B."/>
        </authorList>
    </citation>
    <scope>NUCLEOTIDE SEQUENCE [LARGE SCALE GENOMIC DNA]</scope>
    <source>
        <strain evidence="3 4">INRA-310</strain>
    </source>
</reference>
<evidence type="ECO:0000256" key="1">
    <source>
        <dbReference type="SAM" id="MobiDB-lite"/>
    </source>
</evidence>
<sequence length="701" mass="78445">MEDLIAYASGTAHRADTGAPVAAPVAPREPEEEVGCSSQSAASDSEKLDDSEDEDFTPDSQASSYDEEPLTAESADSGEEDTAAEGDEDIGIYLMDQDLRGQVTSILQADACGNRCVESKTKQPELLLCSLSTMTNTEKSISLYTLLGALMQVPVDRARGYGLLDKFAYYLPFVGKVCRPTFARCYGVVPLTVQRYKNHVRDGNIGAKSHGNTLNQNAAAVELVWLVKWFKEFAEEVGEVVPVRVRMQKTKDGVTKKYYSSDRYTLLPAHFTWNVLYEEMHSFVEQIRLRVREPAPSTMRKLLTLHCPTIRIRSPRSNVCDICSIYHTSMRNDVSAEKTEALGRHTESARKMRRECKKDKTSVSDDHAVIVMDFSQNLTVPSIASTPSQWYFCSLLSVSCFGIFCENDGIQTNYLYDGTASGKGSDQINSMLEHFLRTKVLSEGKNRLTVYADNCSGQNKNNYVIKFLLAQVDMGLLKHVDYKFFVKGHTRNSCDRGFGHIRKHVAKVDCYTVAQVVDAVKEAAANSVTVHIPRGSSQFKSYKGVLTELYKRLEGIQQYQIFSMDEVSIGVVSCRKEPNDEPVEMNLRRKFDGILTTKEKVVKMMSDHVEVLAPPPPNVEKSQTMYHNIRPYVPEEFRDDPLYAKPSAQDHLDAKAAKQARRDHRAAMVVAAKANQDRRGREDVGPSAEEAPAKKRKAPKK</sequence>
<feature type="region of interest" description="Disordered" evidence="1">
    <location>
        <begin position="653"/>
        <end position="701"/>
    </location>
</feature>
<dbReference type="InterPro" id="IPR057191">
    <property type="entry name" value="DUF7869"/>
</dbReference>
<evidence type="ECO:0000313" key="4">
    <source>
        <dbReference type="Proteomes" id="UP000018817"/>
    </source>
</evidence>
<feature type="compositionally biased region" description="Acidic residues" evidence="1">
    <location>
        <begin position="65"/>
        <end position="83"/>
    </location>
</feature>
<evidence type="ECO:0000313" key="3">
    <source>
        <dbReference type="EMBL" id="ETN15505.1"/>
    </source>
</evidence>